<reference evidence="1 2" key="1">
    <citation type="submission" date="2015-07" db="EMBL/GenBank/DDBJ databases">
        <title>ATOL: Assembling a taxonomically balanced genome-scale reconstruction of the evolutionary history of the Enterobacteriaceae.</title>
        <authorList>
            <person name="Plunkett G.III."/>
            <person name="Neeno-Eckwall E.C."/>
            <person name="Glasner J.D."/>
            <person name="Perna N.T."/>
        </authorList>
    </citation>
    <scope>NUCLEOTIDE SEQUENCE [LARGE SCALE GENOMIC DNA]</scope>
    <source>
        <strain evidence="1 2">ATCC 35017</strain>
    </source>
</reference>
<evidence type="ECO:0000313" key="1">
    <source>
        <dbReference type="EMBL" id="KPD03673.1"/>
    </source>
</evidence>
<evidence type="ECO:0008006" key="3">
    <source>
        <dbReference type="Google" id="ProtNLM"/>
    </source>
</evidence>
<sequence>MGLFDQLVTMVAGDKMNQFQSVISWIEKQGGIQGLIEKFNQQGLGELIQSWIGNSENLPVSVSQLTQIFGNVDIQQLADKVGIDTTEATSLVAKYLPRLIDNATPNGEVPADLDLSTIGMNMLKEKLFG</sequence>
<dbReference type="OrthoDB" id="5957313at2"/>
<dbReference type="Pfam" id="PF20159">
    <property type="entry name" value="YidB"/>
    <property type="match status" value="1"/>
</dbReference>
<evidence type="ECO:0000313" key="2">
    <source>
        <dbReference type="Proteomes" id="UP000053226"/>
    </source>
</evidence>
<accession>A0A0N0IB83</accession>
<dbReference type="RefSeq" id="WP_053907539.1">
    <property type="nucleotide sequence ID" value="NZ_CAWMUS010000009.1"/>
</dbReference>
<dbReference type="InterPro" id="IPR045372">
    <property type="entry name" value="YidB"/>
</dbReference>
<comment type="caution">
    <text evidence="1">The sequence shown here is derived from an EMBL/GenBank/DDBJ whole genome shotgun (WGS) entry which is preliminary data.</text>
</comment>
<protein>
    <recommendedName>
        <fullName evidence="3">DUF937 domain-containing protein</fullName>
    </recommendedName>
</protein>
<dbReference type="Gene3D" id="1.10.10.690">
    <property type="entry name" value="YidB-like"/>
    <property type="match status" value="1"/>
</dbReference>
<dbReference type="InterPro" id="IPR027405">
    <property type="entry name" value="YidB-like"/>
</dbReference>
<name>A0A0N0IB83_9GAMM</name>
<organism evidence="1 2">
    <name type="scientific">Moellerella wisconsensis ATCC 35017</name>
    <dbReference type="NCBI Taxonomy" id="1354267"/>
    <lineage>
        <taxon>Bacteria</taxon>
        <taxon>Pseudomonadati</taxon>
        <taxon>Pseudomonadota</taxon>
        <taxon>Gammaproteobacteria</taxon>
        <taxon>Enterobacterales</taxon>
        <taxon>Morganellaceae</taxon>
        <taxon>Moellerella</taxon>
    </lineage>
</organism>
<keyword evidence="2" id="KW-1185">Reference proteome</keyword>
<dbReference type="Proteomes" id="UP000053226">
    <property type="component" value="Unassembled WGS sequence"/>
</dbReference>
<dbReference type="GeneID" id="79718337"/>
<dbReference type="AlphaFoldDB" id="A0A0N0IB83"/>
<dbReference type="SUPFAM" id="SSF140804">
    <property type="entry name" value="YidB-like"/>
    <property type="match status" value="1"/>
</dbReference>
<dbReference type="EMBL" id="LGAA01000009">
    <property type="protein sequence ID" value="KPD03673.1"/>
    <property type="molecule type" value="Genomic_DNA"/>
</dbReference>
<proteinExistence type="predicted"/>
<gene>
    <name evidence="1" type="ORF">M992_0963</name>
</gene>